<dbReference type="Pfam" id="PF01344">
    <property type="entry name" value="Kelch_1"/>
    <property type="match status" value="1"/>
</dbReference>
<dbReference type="SUPFAM" id="SSF49464">
    <property type="entry name" value="Carboxypeptidase regulatory domain-like"/>
    <property type="match status" value="1"/>
</dbReference>
<gene>
    <name evidence="3" type="ORF">MARI151_60383</name>
</gene>
<dbReference type="PANTHER" id="PTHR24412:SF441">
    <property type="entry name" value="KELCH-LIKE PROTEIN 28"/>
    <property type="match status" value="1"/>
</dbReference>
<dbReference type="Gene3D" id="2.60.40.1120">
    <property type="entry name" value="Carboxypeptidase-like, regulatory domain"/>
    <property type="match status" value="1"/>
</dbReference>
<dbReference type="PANTHER" id="PTHR24412">
    <property type="entry name" value="KELCH PROTEIN"/>
    <property type="match status" value="1"/>
</dbReference>
<reference evidence="3 4" key="1">
    <citation type="submission" date="2019-10" db="EMBL/GenBank/DDBJ databases">
        <authorList>
            <person name="Karimi E."/>
        </authorList>
    </citation>
    <scope>NUCLEOTIDE SEQUENCE [LARGE SCALE GENOMIC DNA]</scope>
    <source>
        <strain evidence="3">Maribacter sp. 151</strain>
    </source>
</reference>
<dbReference type="Proteomes" id="UP000430202">
    <property type="component" value="Unassembled WGS sequence"/>
</dbReference>
<accession>A0A653WVQ8</accession>
<dbReference type="InterPro" id="IPR006652">
    <property type="entry name" value="Kelch_1"/>
</dbReference>
<organism evidence="3 4">
    <name type="scientific">Maribacter litoralis</name>
    <dbReference type="NCBI Taxonomy" id="2059726"/>
    <lineage>
        <taxon>Bacteria</taxon>
        <taxon>Pseudomonadati</taxon>
        <taxon>Bacteroidota</taxon>
        <taxon>Flavobacteriia</taxon>
        <taxon>Flavobacteriales</taxon>
        <taxon>Flavobacteriaceae</taxon>
        <taxon>Maribacter</taxon>
    </lineage>
</organism>
<keyword evidence="2" id="KW-0677">Repeat</keyword>
<evidence type="ECO:0000313" key="4">
    <source>
        <dbReference type="Proteomes" id="UP000430202"/>
    </source>
</evidence>
<dbReference type="SMART" id="SM00612">
    <property type="entry name" value="Kelch"/>
    <property type="match status" value="2"/>
</dbReference>
<protein>
    <submittedName>
        <fullName evidence="3">Kelch motif-containing protein</fullName>
    </submittedName>
</protein>
<dbReference type="Gene3D" id="2.120.10.80">
    <property type="entry name" value="Kelch-type beta propeller"/>
    <property type="match status" value="1"/>
</dbReference>
<dbReference type="InterPro" id="IPR008969">
    <property type="entry name" value="CarboxyPept-like_regulatory"/>
</dbReference>
<sequence length="444" mass="51223">MKLSLVLFFTFFTVIGQNIEGTILDAETNQPIEFVNIYVKEGQIGTTSDGMGKFNLISNSELKSTQMVFFTILGYHPKSYSVLELEERNYVVYLQKKTENLNEVTLSGNRKRKPSIAFTKLASLPVGVHNFGSTIVNGNIYIHGGDKTFFRHEIRIALENSLTAEEFMRKIQNNQNWKNHSDALQIYDIENDSWDISDLKFRKRAYHRITTVKNHLYIIGGKRLSTNRMHEYLDDKIEVLNLSDSTIQIDHINPHQALNFAAFSIEDNIIVMGGSTKRKLDGPKTYSNLSRLYNTKTGYWYDLPNMTTAKEINGVTIGNKIYPIGGYKEKPLKEIESFNLETGEWQIENELPFGLANPAITSYKNTIYIFDHGKIYTFNTLSKRLIEFNIDLNIHEAQMLYYENKLYIVGGRYEERYKSEPLNGLYSIHLNEFENTKVIQSLSK</sequence>
<evidence type="ECO:0000256" key="2">
    <source>
        <dbReference type="ARBA" id="ARBA00022737"/>
    </source>
</evidence>
<dbReference type="EMBL" id="CABWLR010000006">
    <property type="protein sequence ID" value="VXC23091.1"/>
    <property type="molecule type" value="Genomic_DNA"/>
</dbReference>
<proteinExistence type="predicted"/>
<name>A0A653WVQ8_9FLAO</name>
<dbReference type="RefSeq" id="WP_159303996.1">
    <property type="nucleotide sequence ID" value="NZ_LR733271.1"/>
</dbReference>
<dbReference type="SUPFAM" id="SSF117281">
    <property type="entry name" value="Kelch motif"/>
    <property type="match status" value="1"/>
</dbReference>
<dbReference type="AlphaFoldDB" id="A0A653WVQ8"/>
<keyword evidence="4" id="KW-1185">Reference proteome</keyword>
<evidence type="ECO:0000256" key="1">
    <source>
        <dbReference type="ARBA" id="ARBA00022441"/>
    </source>
</evidence>
<evidence type="ECO:0000313" key="3">
    <source>
        <dbReference type="EMBL" id="VXC23091.1"/>
    </source>
</evidence>
<dbReference type="InterPro" id="IPR015915">
    <property type="entry name" value="Kelch-typ_b-propeller"/>
</dbReference>
<dbReference type="Pfam" id="PF13715">
    <property type="entry name" value="CarbopepD_reg_2"/>
    <property type="match status" value="1"/>
</dbReference>
<keyword evidence="1" id="KW-0880">Kelch repeat</keyword>